<dbReference type="InterPro" id="IPR029017">
    <property type="entry name" value="Enolase-like_N"/>
</dbReference>
<keyword evidence="2 6" id="KW-0479">Metal-binding</keyword>
<dbReference type="EC" id="5.1.1.-" evidence="7"/>
<dbReference type="SFLD" id="SFLDF00009">
    <property type="entry name" value="o-succinylbenzoate_synthase"/>
    <property type="match status" value="1"/>
</dbReference>
<proteinExistence type="inferred from homology"/>
<keyword evidence="4 7" id="KW-0413">Isomerase</keyword>
<evidence type="ECO:0000256" key="5">
    <source>
        <dbReference type="PIRSR" id="PIRSR634603-1"/>
    </source>
</evidence>
<dbReference type="PANTHER" id="PTHR48073:SF2">
    <property type="entry name" value="O-SUCCINYLBENZOATE SYNTHASE"/>
    <property type="match status" value="1"/>
</dbReference>
<dbReference type="FunFam" id="3.30.390.10:FF:000009">
    <property type="entry name" value="Hydrophobic dipeptide epimerase"/>
    <property type="match status" value="1"/>
</dbReference>
<reference evidence="9 10" key="1">
    <citation type="submission" date="2015-09" db="EMBL/GenBank/DDBJ databases">
        <authorList>
            <consortium name="Pathogen Informatics"/>
        </authorList>
    </citation>
    <scope>NUCLEOTIDE SEQUENCE [LARGE SCALE GENOMIC DNA]</scope>
    <source>
        <strain evidence="9 10">2789STDY5608850</strain>
    </source>
</reference>
<dbReference type="SUPFAM" id="SSF54826">
    <property type="entry name" value="Enolase N-terminal domain-like"/>
    <property type="match status" value="1"/>
</dbReference>
<dbReference type="InterPro" id="IPR036849">
    <property type="entry name" value="Enolase-like_C_sf"/>
</dbReference>
<dbReference type="AlphaFoldDB" id="A0A174MLK6"/>
<evidence type="ECO:0000256" key="3">
    <source>
        <dbReference type="ARBA" id="ARBA00022842"/>
    </source>
</evidence>
<evidence type="ECO:0000256" key="1">
    <source>
        <dbReference type="ARBA" id="ARBA00008031"/>
    </source>
</evidence>
<dbReference type="InterPro" id="IPR029065">
    <property type="entry name" value="Enolase_C-like"/>
</dbReference>
<dbReference type="SUPFAM" id="SSF51604">
    <property type="entry name" value="Enolase C-terminal domain-like"/>
    <property type="match status" value="1"/>
</dbReference>
<dbReference type="InterPro" id="IPR013341">
    <property type="entry name" value="Mandelate_racemase_N_dom"/>
</dbReference>
<dbReference type="EMBL" id="CYZE01000026">
    <property type="protein sequence ID" value="CUP34835.1"/>
    <property type="molecule type" value="Genomic_DNA"/>
</dbReference>
<evidence type="ECO:0000256" key="4">
    <source>
        <dbReference type="ARBA" id="ARBA00023235"/>
    </source>
</evidence>
<dbReference type="GO" id="GO:0016855">
    <property type="term" value="F:racemase and epimerase activity, acting on amino acids and derivatives"/>
    <property type="evidence" value="ECO:0007669"/>
    <property type="project" value="UniProtKB-UniRule"/>
</dbReference>
<evidence type="ECO:0000256" key="7">
    <source>
        <dbReference type="RuleBase" id="RU366006"/>
    </source>
</evidence>
<comment type="cofactor">
    <cofactor evidence="6 7">
        <name>Mg(2+)</name>
        <dbReference type="ChEBI" id="CHEBI:18420"/>
    </cofactor>
    <text evidence="6 7">Binds 1 Mg(2+) ion per subunit.</text>
</comment>
<comment type="similarity">
    <text evidence="1 7">Belongs to the mandelate racemase/muconate lactonizing enzyme family.</text>
</comment>
<dbReference type="InterPro" id="IPR034603">
    <property type="entry name" value="Dipeptide_epimerase"/>
</dbReference>
<feature type="domain" description="Mandelate racemase/muconate lactonizing enzyme C-terminal" evidence="8">
    <location>
        <begin position="140"/>
        <end position="237"/>
    </location>
</feature>
<dbReference type="Pfam" id="PF13378">
    <property type="entry name" value="MR_MLE_C"/>
    <property type="match status" value="1"/>
</dbReference>
<evidence type="ECO:0000313" key="9">
    <source>
        <dbReference type="EMBL" id="CUP34835.1"/>
    </source>
</evidence>
<accession>A0A174MLK6</accession>
<dbReference type="InterPro" id="IPR013342">
    <property type="entry name" value="Mandelate_racemase_C"/>
</dbReference>
<dbReference type="Pfam" id="PF02746">
    <property type="entry name" value="MR_MLE_N"/>
    <property type="match status" value="1"/>
</dbReference>
<dbReference type="SMART" id="SM00922">
    <property type="entry name" value="MR_MLE"/>
    <property type="match status" value="1"/>
</dbReference>
<dbReference type="Proteomes" id="UP000095651">
    <property type="component" value="Unassembled WGS sequence"/>
</dbReference>
<dbReference type="Gene3D" id="3.30.390.10">
    <property type="entry name" value="Enolase-like, N-terminal domain"/>
    <property type="match status" value="1"/>
</dbReference>
<evidence type="ECO:0000256" key="6">
    <source>
        <dbReference type="PIRSR" id="PIRSR634603-3"/>
    </source>
</evidence>
<organism evidence="9 10">
    <name type="scientific">Hungatella hathewayi</name>
    <dbReference type="NCBI Taxonomy" id="154046"/>
    <lineage>
        <taxon>Bacteria</taxon>
        <taxon>Bacillati</taxon>
        <taxon>Bacillota</taxon>
        <taxon>Clostridia</taxon>
        <taxon>Lachnospirales</taxon>
        <taxon>Lachnospiraceae</taxon>
        <taxon>Hungatella</taxon>
    </lineage>
</organism>
<feature type="binding site" evidence="6">
    <location>
        <position position="242"/>
    </location>
    <ligand>
        <name>Mg(2+)</name>
        <dbReference type="ChEBI" id="CHEBI:18420"/>
    </ligand>
</feature>
<evidence type="ECO:0000259" key="8">
    <source>
        <dbReference type="SMART" id="SM00922"/>
    </source>
</evidence>
<dbReference type="PANTHER" id="PTHR48073">
    <property type="entry name" value="O-SUCCINYLBENZOATE SYNTHASE-RELATED"/>
    <property type="match status" value="1"/>
</dbReference>
<feature type="binding site" evidence="6">
    <location>
        <position position="216"/>
    </location>
    <ligand>
        <name>Mg(2+)</name>
        <dbReference type="ChEBI" id="CHEBI:18420"/>
    </ligand>
</feature>
<evidence type="ECO:0000256" key="2">
    <source>
        <dbReference type="ARBA" id="ARBA00022723"/>
    </source>
</evidence>
<feature type="active site" description="Proton acceptor; specific for (R)-substrate epimerization" evidence="5">
    <location>
        <position position="162"/>
    </location>
</feature>
<protein>
    <recommendedName>
        <fullName evidence="7">Dipeptide epimerase</fullName>
        <ecNumber evidence="7">5.1.1.-</ecNumber>
    </recommendedName>
</protein>
<feature type="binding site" evidence="6">
    <location>
        <position position="190"/>
    </location>
    <ligand>
        <name>Mg(2+)</name>
        <dbReference type="ChEBI" id="CHEBI:18420"/>
    </ligand>
</feature>
<dbReference type="GO" id="GO:0006518">
    <property type="term" value="P:peptide metabolic process"/>
    <property type="evidence" value="ECO:0007669"/>
    <property type="project" value="UniProtKB-ARBA"/>
</dbReference>
<dbReference type="CDD" id="cd03319">
    <property type="entry name" value="L-Ala-DL-Glu_epimerase"/>
    <property type="match status" value="1"/>
</dbReference>
<dbReference type="SFLD" id="SFLDS00001">
    <property type="entry name" value="Enolase"/>
    <property type="match status" value="1"/>
</dbReference>
<gene>
    <name evidence="9" type="ORF">ERS852407_05673</name>
</gene>
<evidence type="ECO:0000313" key="10">
    <source>
        <dbReference type="Proteomes" id="UP000095651"/>
    </source>
</evidence>
<name>A0A174MLK6_9FIRM</name>
<keyword evidence="3 6" id="KW-0460">Magnesium</keyword>
<dbReference type="GO" id="GO:0000287">
    <property type="term" value="F:magnesium ion binding"/>
    <property type="evidence" value="ECO:0007669"/>
    <property type="project" value="UniProtKB-ARBA"/>
</dbReference>
<dbReference type="RefSeq" id="WP_055660289.1">
    <property type="nucleotide sequence ID" value="NZ_CABIXC010000026.1"/>
</dbReference>
<dbReference type="SFLD" id="SFLDG00180">
    <property type="entry name" value="muconate_cycloisomerase"/>
    <property type="match status" value="1"/>
</dbReference>
<dbReference type="Gene3D" id="3.20.20.120">
    <property type="entry name" value="Enolase-like C-terminal domain"/>
    <property type="match status" value="1"/>
</dbReference>
<sequence length="356" mass="38113">MTITGMKIEKVQIPLKEPFKVAFATVSSLESVLIGVTTEDGLTGYGEAAPFAPVTGETIDGVIAVLEIFKQGLMGMNPMDIEAIHAMMDNVIVGNGAAKCAVDLAMYDLMGKSMGQPVYKLLGGCGNVVQNDITIGITSPEAMAAEAKRLVCTEGYRILKIKAGIDYKEDIRAMKLIREAVGPAVRLRVDANQGYSVSSAVCALEGFKEYGIEAVEQCLPHWDMEGSAYIRKKTGGIQIMLDESIHGPVDAARACRLEAADILNIKLMKCGGLYPAAKINAIAEANGVTCMVGCMLETKLAITAGLSLVAAKKNVTEADCDSFLYYKENPVEGGFIQDKDMFTLLDEPGFGITFHM</sequence>
<feature type="active site" description="Proton acceptor; specific for (S)-substrate epimerization" evidence="5">
    <location>
        <position position="266"/>
    </location>
</feature>